<dbReference type="GO" id="GO:0005085">
    <property type="term" value="F:guanyl-nucleotide exchange factor activity"/>
    <property type="evidence" value="ECO:0007669"/>
    <property type="project" value="InterPro"/>
</dbReference>
<sequence length="678" mass="77137">MPVAWGTEMPGLELWREETSSERRLQVIYPQHSKLTDKEKTNICYLSFPDSNSGCLGDTQFCFRFRQSSGRRVSLHCLLDHYDKDLPVYLKKDPAYFYGYVYFRQVRDKSLKRGYFQKSLVLISKLPYIHFFHTVLKQIAPEYFEKSEPYLEAACNDVDRWPAPVPGKTLHLPIMGVVMKVRIPTCHDKPGTTQIAQLTQQADTHISVILPTVHEVDLFRCFCPVFLHSQMLWELVLLGEPLVVMAPSPSESSETVLALVNCISPLKYFSDFRPYFTIHDSEFKEYTTRTQAPPSVILGVTNPFFAKTLQHWPHIIRIGDLKPAGEIPKQVKVKKLKNLKTLDSKPGVYTSYKPYLNRDEEIIKQLQKGVQQKRPSEAQSVILRRYFLELTQSFIIPLERYVASLMPLQKSISPWKSPPQLRQFLPEEFMKTLEKTGPQLTSRIKGDWIGLYRHFLKSPNFDGWFKTRRKEMTQKLEALHLEVLCEEDLLLWTQKHTEVETVDLVLKLKNKLVHVREETTARESRPRSWSIPFVRRRSGSGSTGSAGGWGGGDAILSALEGPGRRRSSSGYRVTWHSKSLKRQSRSCRASRRAGPRPVNSCSGASSDTPASERSLSPSPSFSLSSSSFAQFFGRVKGEGPGTPQNAFCSCPSQVPLLPWASPSPPFSPASLARSRCAF</sequence>
<feature type="compositionally biased region" description="Basic residues" evidence="2">
    <location>
        <begin position="578"/>
        <end position="594"/>
    </location>
</feature>
<gene>
    <name evidence="4" type="primary">DENND6A</name>
</gene>
<dbReference type="Ensembl" id="ENSSSUT00005036359.1">
    <property type="protein sequence ID" value="ENSSSUP00005031872.1"/>
    <property type="gene ID" value="ENSSSUG00005020406.1"/>
</dbReference>
<dbReference type="PANTHER" id="PTHR13677:SF1">
    <property type="entry name" value="PROTEIN DENND6A"/>
    <property type="match status" value="1"/>
</dbReference>
<proteinExistence type="inferred from homology"/>
<evidence type="ECO:0000313" key="5">
    <source>
        <dbReference type="Proteomes" id="UP000472268"/>
    </source>
</evidence>
<dbReference type="Proteomes" id="UP000472268">
    <property type="component" value="Chromosome 12"/>
</dbReference>
<dbReference type="AlphaFoldDB" id="A0A673VDU0"/>
<evidence type="ECO:0000313" key="4">
    <source>
        <dbReference type="Ensembl" id="ENSSSUP00005031872.1"/>
    </source>
</evidence>
<comment type="similarity">
    <text evidence="1">Belongs to the DENND6 family.</text>
</comment>
<dbReference type="PROSITE" id="PS50211">
    <property type="entry name" value="DENN"/>
    <property type="match status" value="1"/>
</dbReference>
<feature type="region of interest" description="Disordered" evidence="2">
    <location>
        <begin position="557"/>
        <end position="622"/>
    </location>
</feature>
<reference evidence="4 5" key="1">
    <citation type="submission" date="2019-05" db="EMBL/GenBank/DDBJ databases">
        <title>A Chromosome-scale Meerkat (S. suricatta) Genome Assembly.</title>
        <authorList>
            <person name="Dudchenko O."/>
            <person name="Lieberman Aiden E."/>
            <person name="Tung J."/>
            <person name="Barreiro L.B."/>
            <person name="Clutton-Brock T.H."/>
        </authorList>
    </citation>
    <scope>NUCLEOTIDE SEQUENCE [LARGE SCALE GENOMIC DNA]</scope>
</reference>
<feature type="domain" description="UDENN" evidence="3">
    <location>
        <begin position="7"/>
        <end position="475"/>
    </location>
</feature>
<evidence type="ECO:0000256" key="2">
    <source>
        <dbReference type="SAM" id="MobiDB-lite"/>
    </source>
</evidence>
<dbReference type="InterPro" id="IPR037516">
    <property type="entry name" value="Tripartite_DENN"/>
</dbReference>
<evidence type="ECO:0000256" key="1">
    <source>
        <dbReference type="ARBA" id="ARBA00007159"/>
    </source>
</evidence>
<protein>
    <submittedName>
        <fullName evidence="4">DENN domain containing 6A</fullName>
    </submittedName>
</protein>
<evidence type="ECO:0000259" key="3">
    <source>
        <dbReference type="PROSITE" id="PS50211"/>
    </source>
</evidence>
<name>A0A673VDU0_SURSU</name>
<keyword evidence="5" id="KW-1185">Reference proteome</keyword>
<dbReference type="InterPro" id="IPR024224">
    <property type="entry name" value="DENND6"/>
</dbReference>
<accession>A0A673VDU0</accession>
<reference evidence="4" key="2">
    <citation type="submission" date="2025-08" db="UniProtKB">
        <authorList>
            <consortium name="Ensembl"/>
        </authorList>
    </citation>
    <scope>IDENTIFICATION</scope>
</reference>
<organism evidence="4 5">
    <name type="scientific">Suricata suricatta</name>
    <name type="common">Meerkat</name>
    <dbReference type="NCBI Taxonomy" id="37032"/>
    <lineage>
        <taxon>Eukaryota</taxon>
        <taxon>Metazoa</taxon>
        <taxon>Chordata</taxon>
        <taxon>Craniata</taxon>
        <taxon>Vertebrata</taxon>
        <taxon>Euteleostomi</taxon>
        <taxon>Mammalia</taxon>
        <taxon>Eutheria</taxon>
        <taxon>Laurasiatheria</taxon>
        <taxon>Carnivora</taxon>
        <taxon>Feliformia</taxon>
        <taxon>Herpestidae</taxon>
        <taxon>Suricata</taxon>
    </lineage>
</organism>
<reference evidence="4" key="3">
    <citation type="submission" date="2025-09" db="UniProtKB">
        <authorList>
            <consortium name="Ensembl"/>
        </authorList>
    </citation>
    <scope>IDENTIFICATION</scope>
</reference>
<dbReference type="GO" id="GO:0055037">
    <property type="term" value="C:recycling endosome"/>
    <property type="evidence" value="ECO:0007669"/>
    <property type="project" value="TreeGrafter"/>
</dbReference>
<dbReference type="PANTHER" id="PTHR13677">
    <property type="entry name" value="LD41638P"/>
    <property type="match status" value="1"/>
</dbReference>
<feature type="compositionally biased region" description="Polar residues" evidence="2">
    <location>
        <begin position="599"/>
        <end position="613"/>
    </location>
</feature>